<dbReference type="SUPFAM" id="SSF55797">
    <property type="entry name" value="PR-1-like"/>
    <property type="match status" value="1"/>
</dbReference>
<dbReference type="AlphaFoldDB" id="A0A495EDL1"/>
<dbReference type="PROSITE" id="PS51257">
    <property type="entry name" value="PROKAR_LIPOPROTEIN"/>
    <property type="match status" value="1"/>
</dbReference>
<feature type="domain" description="SCP" evidence="1">
    <location>
        <begin position="40"/>
        <end position="152"/>
    </location>
</feature>
<dbReference type="EMBL" id="RBIQ01000007">
    <property type="protein sequence ID" value="RKR14975.1"/>
    <property type="molecule type" value="Genomic_DNA"/>
</dbReference>
<comment type="caution">
    <text evidence="2">The sequence shown here is derived from an EMBL/GenBank/DDBJ whole genome shotgun (WGS) entry which is preliminary data.</text>
</comment>
<dbReference type="InterPro" id="IPR035940">
    <property type="entry name" value="CAP_sf"/>
</dbReference>
<gene>
    <name evidence="2" type="ORF">CLV91_1057</name>
</gene>
<organism evidence="2 3">
    <name type="scientific">Maribacter vaceletii</name>
    <dbReference type="NCBI Taxonomy" id="1206816"/>
    <lineage>
        <taxon>Bacteria</taxon>
        <taxon>Pseudomonadati</taxon>
        <taxon>Bacteroidota</taxon>
        <taxon>Flavobacteriia</taxon>
        <taxon>Flavobacteriales</taxon>
        <taxon>Flavobacteriaceae</taxon>
        <taxon>Maribacter</taxon>
    </lineage>
</organism>
<name>A0A495EDL1_9FLAO</name>
<dbReference type="CDD" id="cd05379">
    <property type="entry name" value="CAP_bacterial"/>
    <property type="match status" value="1"/>
</dbReference>
<evidence type="ECO:0000313" key="2">
    <source>
        <dbReference type="EMBL" id="RKR14975.1"/>
    </source>
</evidence>
<dbReference type="Proteomes" id="UP000269412">
    <property type="component" value="Unassembled WGS sequence"/>
</dbReference>
<dbReference type="PANTHER" id="PTHR31157">
    <property type="entry name" value="SCP DOMAIN-CONTAINING PROTEIN"/>
    <property type="match status" value="1"/>
</dbReference>
<dbReference type="Gene3D" id="3.40.33.10">
    <property type="entry name" value="CAP"/>
    <property type="match status" value="1"/>
</dbReference>
<dbReference type="PANTHER" id="PTHR31157:SF1">
    <property type="entry name" value="SCP DOMAIN-CONTAINING PROTEIN"/>
    <property type="match status" value="1"/>
</dbReference>
<sequence>MQKAFLVLFVFVAFSCTKETTEDTNFIEAKNVEEIESQLLSIVNEYRSDQGKTILTYSTVAHEQANKHNDYMISKGNISHDNFSSRATAISTELEVEYVAENVAKDYKTANEAFKGWLGSSSHKKTMEGEFTHTAVSVKKDINNNLFYTQLFFR</sequence>
<keyword evidence="3" id="KW-1185">Reference proteome</keyword>
<reference evidence="2 3" key="1">
    <citation type="submission" date="2018-10" db="EMBL/GenBank/DDBJ databases">
        <title>Genomic Encyclopedia of Archaeal and Bacterial Type Strains, Phase II (KMG-II): from individual species to whole genera.</title>
        <authorList>
            <person name="Goeker M."/>
        </authorList>
    </citation>
    <scope>NUCLEOTIDE SEQUENCE [LARGE SCALE GENOMIC DNA]</scope>
    <source>
        <strain evidence="2 3">DSM 25230</strain>
    </source>
</reference>
<evidence type="ECO:0000313" key="3">
    <source>
        <dbReference type="Proteomes" id="UP000269412"/>
    </source>
</evidence>
<protein>
    <submittedName>
        <fullName evidence="2">Uncharacterized protein YkwD</fullName>
    </submittedName>
</protein>
<dbReference type="InterPro" id="IPR014044">
    <property type="entry name" value="CAP_dom"/>
</dbReference>
<proteinExistence type="predicted"/>
<accession>A0A495EDL1</accession>
<dbReference type="Pfam" id="PF00188">
    <property type="entry name" value="CAP"/>
    <property type="match status" value="1"/>
</dbReference>
<evidence type="ECO:0000259" key="1">
    <source>
        <dbReference type="Pfam" id="PF00188"/>
    </source>
</evidence>